<gene>
    <name evidence="1" type="ORF">Vadar_015586</name>
</gene>
<proteinExistence type="predicted"/>
<protein>
    <submittedName>
        <fullName evidence="1">Uncharacterized protein</fullName>
    </submittedName>
</protein>
<dbReference type="Proteomes" id="UP000828048">
    <property type="component" value="Chromosome 9"/>
</dbReference>
<evidence type="ECO:0000313" key="2">
    <source>
        <dbReference type="Proteomes" id="UP000828048"/>
    </source>
</evidence>
<dbReference type="EMBL" id="CM037159">
    <property type="protein sequence ID" value="KAH7866102.1"/>
    <property type="molecule type" value="Genomic_DNA"/>
</dbReference>
<accession>A0ACB7ZJ89</accession>
<organism evidence="1 2">
    <name type="scientific">Vaccinium darrowii</name>
    <dbReference type="NCBI Taxonomy" id="229202"/>
    <lineage>
        <taxon>Eukaryota</taxon>
        <taxon>Viridiplantae</taxon>
        <taxon>Streptophyta</taxon>
        <taxon>Embryophyta</taxon>
        <taxon>Tracheophyta</taxon>
        <taxon>Spermatophyta</taxon>
        <taxon>Magnoliopsida</taxon>
        <taxon>eudicotyledons</taxon>
        <taxon>Gunneridae</taxon>
        <taxon>Pentapetalae</taxon>
        <taxon>asterids</taxon>
        <taxon>Ericales</taxon>
        <taxon>Ericaceae</taxon>
        <taxon>Vaccinioideae</taxon>
        <taxon>Vaccinieae</taxon>
        <taxon>Vaccinium</taxon>
    </lineage>
</organism>
<sequence length="263" mass="29339">MGKKTIDSFFKKRGSQNVEDCANSEPSSHIGGTSTIEPEHRPLKSPRVEVQEFDKSTLVRDPGLREPILNLPTSLLDEATIDSVKYLTLHNCALRGRDERSTSSNRGNCIDLIEFLGFYNPDVHEVVLHNAPQNASYHSELAEKLAIDNDDDNGEEEEEEKEEVVTSKGKNQIRNLKRAGDTRWGSHLGSISSLMDLFSATCLVLKDIINDPDTTDLDLHRYDDLDDPPATTTHLLDDPPAIANQQRLFPPPPPSLTTTCCHR</sequence>
<reference evidence="1 2" key="1">
    <citation type="journal article" date="2021" name="Hortic Res">
        <title>High-quality reference genome and annotation aids understanding of berry development for evergreen blueberry (Vaccinium darrowii).</title>
        <authorList>
            <person name="Yu J."/>
            <person name="Hulse-Kemp A.M."/>
            <person name="Babiker E."/>
            <person name="Staton M."/>
        </authorList>
    </citation>
    <scope>NUCLEOTIDE SEQUENCE [LARGE SCALE GENOMIC DNA]</scope>
    <source>
        <strain evidence="2">cv. NJ 8807/NJ 8810</strain>
        <tissue evidence="1">Young leaf</tissue>
    </source>
</reference>
<name>A0ACB7ZJ89_9ERIC</name>
<evidence type="ECO:0000313" key="1">
    <source>
        <dbReference type="EMBL" id="KAH7866102.1"/>
    </source>
</evidence>
<comment type="caution">
    <text evidence="1">The sequence shown here is derived from an EMBL/GenBank/DDBJ whole genome shotgun (WGS) entry which is preliminary data.</text>
</comment>
<keyword evidence="2" id="KW-1185">Reference proteome</keyword>